<feature type="transmembrane region" description="Helical" evidence="5">
    <location>
        <begin position="91"/>
        <end position="114"/>
    </location>
</feature>
<keyword evidence="8" id="KW-1185">Reference proteome</keyword>
<gene>
    <name evidence="7" type="ORF">GA0116948_11037</name>
</gene>
<evidence type="ECO:0000313" key="8">
    <source>
        <dbReference type="Proteomes" id="UP000242818"/>
    </source>
</evidence>
<sequence>MLNKVFKASSSVSDNISSTSRKYVIEICAALLTLLFLYTSLSKLLTFDDYVGQINNQPFDNYYTPYFVYGLPATEFIAVILLFINRTRLLGFVLSLFMMTMFTGYIVLVLANFYGRIPCSCGGVINHITWKQHLWFNFFFIIVALTGLIFQYKENRIHGL</sequence>
<dbReference type="InterPro" id="IPR009908">
    <property type="entry name" value="Methylamine_util_MauE"/>
</dbReference>
<keyword evidence="4 5" id="KW-0472">Membrane</keyword>
<organism evidence="7 8">
    <name type="scientific">Chitinophaga costaii</name>
    <dbReference type="NCBI Taxonomy" id="1335309"/>
    <lineage>
        <taxon>Bacteria</taxon>
        <taxon>Pseudomonadati</taxon>
        <taxon>Bacteroidota</taxon>
        <taxon>Chitinophagia</taxon>
        <taxon>Chitinophagales</taxon>
        <taxon>Chitinophagaceae</taxon>
        <taxon>Chitinophaga</taxon>
    </lineage>
</organism>
<feature type="transmembrane region" description="Helical" evidence="5">
    <location>
        <begin position="66"/>
        <end position="84"/>
    </location>
</feature>
<dbReference type="AlphaFoldDB" id="A0A1C4EVX1"/>
<evidence type="ECO:0000256" key="2">
    <source>
        <dbReference type="ARBA" id="ARBA00022692"/>
    </source>
</evidence>
<dbReference type="Pfam" id="PF07291">
    <property type="entry name" value="MauE"/>
    <property type="match status" value="1"/>
</dbReference>
<dbReference type="RefSeq" id="WP_089713309.1">
    <property type="nucleotide sequence ID" value="NZ_FMAR01000010.1"/>
</dbReference>
<reference evidence="7 8" key="1">
    <citation type="submission" date="2016-08" db="EMBL/GenBank/DDBJ databases">
        <authorList>
            <person name="Seilhamer J.J."/>
        </authorList>
    </citation>
    <scope>NUCLEOTIDE SEQUENCE [LARGE SCALE GENOMIC DNA]</scope>
    <source>
        <strain evidence="7 8">A37T2</strain>
    </source>
</reference>
<evidence type="ECO:0000259" key="6">
    <source>
        <dbReference type="Pfam" id="PF07291"/>
    </source>
</evidence>
<accession>A0A1C4EVX1</accession>
<dbReference type="Proteomes" id="UP000242818">
    <property type="component" value="Unassembled WGS sequence"/>
</dbReference>
<dbReference type="GO" id="GO:0016020">
    <property type="term" value="C:membrane"/>
    <property type="evidence" value="ECO:0007669"/>
    <property type="project" value="UniProtKB-SubCell"/>
</dbReference>
<evidence type="ECO:0000256" key="1">
    <source>
        <dbReference type="ARBA" id="ARBA00004141"/>
    </source>
</evidence>
<feature type="transmembrane region" description="Helical" evidence="5">
    <location>
        <begin position="134"/>
        <end position="152"/>
    </location>
</feature>
<keyword evidence="2 5" id="KW-0812">Transmembrane</keyword>
<evidence type="ECO:0000256" key="5">
    <source>
        <dbReference type="SAM" id="Phobius"/>
    </source>
</evidence>
<comment type="subcellular location">
    <subcellularLocation>
        <location evidence="1">Membrane</location>
        <topology evidence="1">Multi-pass membrane protein</topology>
    </subcellularLocation>
</comment>
<evidence type="ECO:0000313" key="7">
    <source>
        <dbReference type="EMBL" id="SCC47626.1"/>
    </source>
</evidence>
<name>A0A1C4EVX1_9BACT</name>
<protein>
    <recommendedName>
        <fullName evidence="6">Methylamine utilisation protein MauE domain-containing protein</fullName>
    </recommendedName>
</protein>
<evidence type="ECO:0000256" key="3">
    <source>
        <dbReference type="ARBA" id="ARBA00022989"/>
    </source>
</evidence>
<dbReference type="EMBL" id="FMAR01000010">
    <property type="protein sequence ID" value="SCC47626.1"/>
    <property type="molecule type" value="Genomic_DNA"/>
</dbReference>
<feature type="domain" description="Methylamine utilisation protein MauE" evidence="6">
    <location>
        <begin position="22"/>
        <end position="149"/>
    </location>
</feature>
<dbReference type="STRING" id="1335309.GA0116948_11037"/>
<dbReference type="GO" id="GO:0030416">
    <property type="term" value="P:methylamine metabolic process"/>
    <property type="evidence" value="ECO:0007669"/>
    <property type="project" value="InterPro"/>
</dbReference>
<dbReference type="OrthoDB" id="680026at2"/>
<keyword evidence="3 5" id="KW-1133">Transmembrane helix</keyword>
<proteinExistence type="predicted"/>
<feature type="transmembrane region" description="Helical" evidence="5">
    <location>
        <begin position="23"/>
        <end position="41"/>
    </location>
</feature>
<evidence type="ECO:0000256" key="4">
    <source>
        <dbReference type="ARBA" id="ARBA00023136"/>
    </source>
</evidence>